<gene>
    <name evidence="5" type="ORF">LSH36_667g01041</name>
</gene>
<organism evidence="5 6">
    <name type="scientific">Paralvinella palmiformis</name>
    <dbReference type="NCBI Taxonomy" id="53620"/>
    <lineage>
        <taxon>Eukaryota</taxon>
        <taxon>Metazoa</taxon>
        <taxon>Spiralia</taxon>
        <taxon>Lophotrochozoa</taxon>
        <taxon>Annelida</taxon>
        <taxon>Polychaeta</taxon>
        <taxon>Sedentaria</taxon>
        <taxon>Canalipalpata</taxon>
        <taxon>Terebellida</taxon>
        <taxon>Terebelliformia</taxon>
        <taxon>Alvinellidae</taxon>
        <taxon>Paralvinella</taxon>
    </lineage>
</organism>
<dbReference type="InterPro" id="IPR017947">
    <property type="entry name" value="AryldialkylPase_Zn-BS"/>
</dbReference>
<evidence type="ECO:0000256" key="4">
    <source>
        <dbReference type="PROSITE-ProRule" id="PRU00679"/>
    </source>
</evidence>
<accession>A0AAD9J3E5</accession>
<evidence type="ECO:0000256" key="1">
    <source>
        <dbReference type="ARBA" id="ARBA00001968"/>
    </source>
</evidence>
<dbReference type="GO" id="GO:0016788">
    <property type="term" value="F:hydrolase activity, acting on ester bonds"/>
    <property type="evidence" value="ECO:0007669"/>
    <property type="project" value="InterPro"/>
</dbReference>
<keyword evidence="6" id="KW-1185">Reference proteome</keyword>
<dbReference type="GO" id="GO:0008270">
    <property type="term" value="F:zinc ion binding"/>
    <property type="evidence" value="ECO:0007669"/>
    <property type="project" value="InterPro"/>
</dbReference>
<protein>
    <recommendedName>
        <fullName evidence="7">Phosphotriesterase-related protein</fullName>
    </recommendedName>
</protein>
<dbReference type="PANTHER" id="PTHR10819:SF3">
    <property type="entry name" value="PHOSPHOTRIESTERASE-RELATED PROTEIN"/>
    <property type="match status" value="1"/>
</dbReference>
<dbReference type="InterPro" id="IPR001559">
    <property type="entry name" value="Phosphotriesterase"/>
</dbReference>
<comment type="caution">
    <text evidence="4">Lacks conserved residue(s) required for the propagation of feature annotation.</text>
</comment>
<dbReference type="Pfam" id="PF02126">
    <property type="entry name" value="PTE"/>
    <property type="match status" value="1"/>
</dbReference>
<comment type="caution">
    <text evidence="5">The sequence shown here is derived from an EMBL/GenBank/DDBJ whole genome shotgun (WGS) entry which is preliminary data.</text>
</comment>
<keyword evidence="2" id="KW-0479">Metal-binding</keyword>
<evidence type="ECO:0000313" key="5">
    <source>
        <dbReference type="EMBL" id="KAK2145639.1"/>
    </source>
</evidence>
<dbReference type="SUPFAM" id="SSF51556">
    <property type="entry name" value="Metallo-dependent hydrolases"/>
    <property type="match status" value="1"/>
</dbReference>
<evidence type="ECO:0000256" key="2">
    <source>
        <dbReference type="ARBA" id="ARBA00022723"/>
    </source>
</evidence>
<evidence type="ECO:0008006" key="7">
    <source>
        <dbReference type="Google" id="ProtNLM"/>
    </source>
</evidence>
<dbReference type="PROSITE" id="PS01322">
    <property type="entry name" value="PHOSPHOTRIESTERASE_1"/>
    <property type="match status" value="1"/>
</dbReference>
<keyword evidence="3" id="KW-0378">Hydrolase</keyword>
<sequence>MEKGKIQTVLGPINPDELGLTLCHEHLSMKFDVAFVPPTNPKYKAYEEAELTLENIGWIRQNPLSSKVNINLNDAESAMLYDVHEYKKCGGCTMVENSTIGLNRDMDFVIRVARETGVNVIAGTGYYVADSLPSSLISRSEEDLVKEMASDLTKGVNGSDVKCGVIGEIGCTWPLHG</sequence>
<comment type="similarity">
    <text evidence="4">Belongs to the metallo-dependent hydrolases superfamily. Phosphotriesterase family.</text>
</comment>
<dbReference type="PANTHER" id="PTHR10819">
    <property type="entry name" value="PHOSPHOTRIESTERASE-RELATED"/>
    <property type="match status" value="1"/>
</dbReference>
<dbReference type="PROSITE" id="PS51347">
    <property type="entry name" value="PHOSPHOTRIESTERASE_2"/>
    <property type="match status" value="1"/>
</dbReference>
<reference evidence="5" key="1">
    <citation type="journal article" date="2023" name="Mol. Biol. Evol.">
        <title>Third-Generation Sequencing Reveals the Adaptive Role of the Epigenome in Three Deep-Sea Polychaetes.</title>
        <authorList>
            <person name="Perez M."/>
            <person name="Aroh O."/>
            <person name="Sun Y."/>
            <person name="Lan Y."/>
            <person name="Juniper S.K."/>
            <person name="Young C.R."/>
            <person name="Angers B."/>
            <person name="Qian P.Y."/>
        </authorList>
    </citation>
    <scope>NUCLEOTIDE SEQUENCE</scope>
    <source>
        <strain evidence="5">P08H-3</strain>
    </source>
</reference>
<comment type="cofactor">
    <cofactor evidence="1">
        <name>a divalent metal cation</name>
        <dbReference type="ChEBI" id="CHEBI:60240"/>
    </cofactor>
</comment>
<dbReference type="Proteomes" id="UP001208570">
    <property type="component" value="Unassembled WGS sequence"/>
</dbReference>
<evidence type="ECO:0000313" key="6">
    <source>
        <dbReference type="Proteomes" id="UP001208570"/>
    </source>
</evidence>
<dbReference type="InterPro" id="IPR032466">
    <property type="entry name" value="Metal_Hydrolase"/>
</dbReference>
<dbReference type="Gene3D" id="3.20.20.140">
    <property type="entry name" value="Metal-dependent hydrolases"/>
    <property type="match status" value="1"/>
</dbReference>
<evidence type="ECO:0000256" key="3">
    <source>
        <dbReference type="ARBA" id="ARBA00022801"/>
    </source>
</evidence>
<name>A0AAD9J3E5_9ANNE</name>
<dbReference type="EMBL" id="JAODUP010000667">
    <property type="protein sequence ID" value="KAK2145639.1"/>
    <property type="molecule type" value="Genomic_DNA"/>
</dbReference>
<proteinExistence type="inferred from homology"/>
<dbReference type="AlphaFoldDB" id="A0AAD9J3E5"/>